<dbReference type="EMBL" id="VCGU01000004">
    <property type="protein sequence ID" value="TRY77093.1"/>
    <property type="molecule type" value="Genomic_DNA"/>
</dbReference>
<evidence type="ECO:0000259" key="11">
    <source>
        <dbReference type="PROSITE" id="PS50262"/>
    </source>
</evidence>
<feature type="domain" description="G-protein coupled receptors family 1 profile" evidence="11">
    <location>
        <begin position="42"/>
        <end position="291"/>
    </location>
</feature>
<feature type="transmembrane region" description="Helical" evidence="10">
    <location>
        <begin position="217"/>
        <end position="238"/>
    </location>
</feature>
<keyword evidence="13" id="KW-1185">Reference proteome</keyword>
<feature type="transmembrane region" description="Helical" evidence="10">
    <location>
        <begin position="24"/>
        <end position="51"/>
    </location>
</feature>
<accession>A0A553PHD4</accession>
<feature type="transmembrane region" description="Helical" evidence="10">
    <location>
        <begin position="63"/>
        <end position="83"/>
    </location>
</feature>
<dbReference type="PROSITE" id="PS00237">
    <property type="entry name" value="G_PROTEIN_RECEP_F1_1"/>
    <property type="match status" value="1"/>
</dbReference>
<evidence type="ECO:0000256" key="1">
    <source>
        <dbReference type="ARBA" id="ARBA00004141"/>
    </source>
</evidence>
<sequence length="291" mass="33707">MSGDANTDDLLYMYDLNRALHQPWYAISALSYAILILLTFLGNALVIWTVVRRKYMWTARNIFILNLAVSDIFLCFTMTITAVDVLTKYWPFGSNTLFLCRAVKAFPCSAVYLSSITIVIIALDRYRFIVHSSAAQLSLNQSLIMLPFIALISMLMGLPVFVHTHLHIPEMALENNGDNFWSHLVFCIEDWTYGGSANTTVIQKENKRHFYSIFSLFFQYILPFTIISVVYSLLYCYLKKHRMVRDDKQLARERARRTNIMLAAISVLYCLCWLPLNFFNLLSDLYEGIFE</sequence>
<comment type="similarity">
    <text evidence="2 9">Belongs to the G-protein coupled receptor 1 family.</text>
</comment>
<comment type="subcellular location">
    <subcellularLocation>
        <location evidence="1">Membrane</location>
        <topology evidence="1">Multi-pass membrane protein</topology>
    </subcellularLocation>
</comment>
<keyword evidence="5 9" id="KW-0297">G-protein coupled receptor</keyword>
<proteinExistence type="inferred from homology"/>
<feature type="transmembrane region" description="Helical" evidence="10">
    <location>
        <begin position="143"/>
        <end position="162"/>
    </location>
</feature>
<dbReference type="SUPFAM" id="SSF81321">
    <property type="entry name" value="Family A G protein-coupled receptor-like"/>
    <property type="match status" value="1"/>
</dbReference>
<evidence type="ECO:0000256" key="10">
    <source>
        <dbReference type="SAM" id="Phobius"/>
    </source>
</evidence>
<dbReference type="InterPro" id="IPR000276">
    <property type="entry name" value="GPCR_Rhodpsn"/>
</dbReference>
<evidence type="ECO:0000256" key="4">
    <source>
        <dbReference type="ARBA" id="ARBA00022989"/>
    </source>
</evidence>
<keyword evidence="7 9" id="KW-0675">Receptor</keyword>
<feature type="transmembrane region" description="Helical" evidence="10">
    <location>
        <begin position="259"/>
        <end position="276"/>
    </location>
</feature>
<reference evidence="12 13" key="1">
    <citation type="journal article" date="2018" name="Nat. Ecol. Evol.">
        <title>Genomic signatures of mitonuclear coevolution across populations of Tigriopus californicus.</title>
        <authorList>
            <person name="Barreto F.S."/>
            <person name="Watson E.T."/>
            <person name="Lima T.G."/>
            <person name="Willett C.S."/>
            <person name="Edmands S."/>
            <person name="Li W."/>
            <person name="Burton R.S."/>
        </authorList>
    </citation>
    <scope>NUCLEOTIDE SEQUENCE [LARGE SCALE GENOMIC DNA]</scope>
    <source>
        <strain evidence="12 13">San Diego</strain>
    </source>
</reference>
<evidence type="ECO:0000313" key="12">
    <source>
        <dbReference type="EMBL" id="TRY77093.1"/>
    </source>
</evidence>
<feature type="transmembrane region" description="Helical" evidence="10">
    <location>
        <begin position="103"/>
        <end position="123"/>
    </location>
</feature>
<dbReference type="STRING" id="6832.A0A553PHD4"/>
<evidence type="ECO:0000256" key="3">
    <source>
        <dbReference type="ARBA" id="ARBA00022692"/>
    </source>
</evidence>
<dbReference type="OMA" id="RTNIMLA"/>
<evidence type="ECO:0000256" key="7">
    <source>
        <dbReference type="ARBA" id="ARBA00023170"/>
    </source>
</evidence>
<comment type="caution">
    <text evidence="12">The sequence shown here is derived from an EMBL/GenBank/DDBJ whole genome shotgun (WGS) entry which is preliminary data.</text>
</comment>
<keyword evidence="6 10" id="KW-0472">Membrane</keyword>
<keyword evidence="3 9" id="KW-0812">Transmembrane</keyword>
<name>A0A553PHD4_TIGCA</name>
<dbReference type="PANTHER" id="PTHR24235:SF12">
    <property type="entry name" value="G-PROTEIN COUPLED RECEPTORS FAMILY 1 PROFILE DOMAIN-CONTAINING PROTEIN"/>
    <property type="match status" value="1"/>
</dbReference>
<organism evidence="12 13">
    <name type="scientific">Tigriopus californicus</name>
    <name type="common">Marine copepod</name>
    <dbReference type="NCBI Taxonomy" id="6832"/>
    <lineage>
        <taxon>Eukaryota</taxon>
        <taxon>Metazoa</taxon>
        <taxon>Ecdysozoa</taxon>
        <taxon>Arthropoda</taxon>
        <taxon>Crustacea</taxon>
        <taxon>Multicrustacea</taxon>
        <taxon>Hexanauplia</taxon>
        <taxon>Copepoda</taxon>
        <taxon>Harpacticoida</taxon>
        <taxon>Harpacticidae</taxon>
        <taxon>Tigriopus</taxon>
    </lineage>
</organism>
<dbReference type="PRINTS" id="PR00237">
    <property type="entry name" value="GPCRRHODOPSN"/>
</dbReference>
<dbReference type="Gene3D" id="1.20.1070.10">
    <property type="entry name" value="Rhodopsin 7-helix transmembrane proteins"/>
    <property type="match status" value="1"/>
</dbReference>
<dbReference type="PANTHER" id="PTHR24235">
    <property type="entry name" value="NEUROPEPTIDE Y RECEPTOR"/>
    <property type="match status" value="1"/>
</dbReference>
<keyword evidence="4 10" id="KW-1133">Transmembrane helix</keyword>
<dbReference type="AlphaFoldDB" id="A0A553PHD4"/>
<dbReference type="Proteomes" id="UP000318571">
    <property type="component" value="Chromosome 5"/>
</dbReference>
<dbReference type="GO" id="GO:0016020">
    <property type="term" value="C:membrane"/>
    <property type="evidence" value="ECO:0007669"/>
    <property type="project" value="UniProtKB-SubCell"/>
</dbReference>
<evidence type="ECO:0000256" key="6">
    <source>
        <dbReference type="ARBA" id="ARBA00023136"/>
    </source>
</evidence>
<dbReference type="Pfam" id="PF00001">
    <property type="entry name" value="7tm_1"/>
    <property type="match status" value="1"/>
</dbReference>
<evidence type="ECO:0000256" key="2">
    <source>
        <dbReference type="ARBA" id="ARBA00010663"/>
    </source>
</evidence>
<dbReference type="PROSITE" id="PS50262">
    <property type="entry name" value="G_PROTEIN_RECEP_F1_2"/>
    <property type="match status" value="1"/>
</dbReference>
<evidence type="ECO:0000313" key="13">
    <source>
        <dbReference type="Proteomes" id="UP000318571"/>
    </source>
</evidence>
<evidence type="ECO:0000256" key="8">
    <source>
        <dbReference type="ARBA" id="ARBA00023224"/>
    </source>
</evidence>
<keyword evidence="8 9" id="KW-0807">Transducer</keyword>
<dbReference type="InterPro" id="IPR017452">
    <property type="entry name" value="GPCR_Rhodpsn_7TM"/>
</dbReference>
<evidence type="ECO:0000256" key="9">
    <source>
        <dbReference type="RuleBase" id="RU000688"/>
    </source>
</evidence>
<feature type="non-terminal residue" evidence="12">
    <location>
        <position position="291"/>
    </location>
</feature>
<dbReference type="GO" id="GO:0004930">
    <property type="term" value="F:G protein-coupled receptor activity"/>
    <property type="evidence" value="ECO:0007669"/>
    <property type="project" value="UniProtKB-KW"/>
</dbReference>
<gene>
    <name evidence="12" type="ORF">TCAL_15906</name>
</gene>
<protein>
    <recommendedName>
        <fullName evidence="11">G-protein coupled receptors family 1 profile domain-containing protein</fullName>
    </recommendedName>
</protein>
<evidence type="ECO:0000256" key="5">
    <source>
        <dbReference type="ARBA" id="ARBA00023040"/>
    </source>
</evidence>